<dbReference type="SMART" id="SM00895">
    <property type="entry name" value="FCD"/>
    <property type="match status" value="1"/>
</dbReference>
<evidence type="ECO:0000256" key="3">
    <source>
        <dbReference type="ARBA" id="ARBA00023163"/>
    </source>
</evidence>
<keyword evidence="2" id="KW-0238">DNA-binding</keyword>
<dbReference type="PANTHER" id="PTHR43537">
    <property type="entry name" value="TRANSCRIPTIONAL REGULATOR, GNTR FAMILY"/>
    <property type="match status" value="1"/>
</dbReference>
<proteinExistence type="predicted"/>
<dbReference type="GO" id="GO:0003677">
    <property type="term" value="F:DNA binding"/>
    <property type="evidence" value="ECO:0007669"/>
    <property type="project" value="UniProtKB-KW"/>
</dbReference>
<dbReference type="InterPro" id="IPR036390">
    <property type="entry name" value="WH_DNA-bd_sf"/>
</dbReference>
<accession>A0A839ITN4</accession>
<evidence type="ECO:0000259" key="4">
    <source>
        <dbReference type="PROSITE" id="PS50949"/>
    </source>
</evidence>
<dbReference type="Pfam" id="PF07729">
    <property type="entry name" value="FCD"/>
    <property type="match status" value="1"/>
</dbReference>
<sequence length="228" mass="25077">MATRAQQEVQRIVDAIASAIYEHRLPPGARLTEAKLVEVLSANRNHVRAALQKLSVEHKVVDIFPNRGAFVAQPTVEEAKDVFDARCVLEKGIIALAVGQLTPAHKQRLQQQLEKEADAIRHGDRQDMVRESGAFHSLLAEIAGNQVLAELLSHLILRSSLIIALYQPTSDVKCSLHEHEALLEAIFSGDKDAASAQMGQHIHGIQAHLPLEKRETEIDLEKALGGQL</sequence>
<evidence type="ECO:0000313" key="5">
    <source>
        <dbReference type="EMBL" id="MBB1488318.1"/>
    </source>
</evidence>
<dbReference type="SMART" id="SM00345">
    <property type="entry name" value="HTH_GNTR"/>
    <property type="match status" value="1"/>
</dbReference>
<dbReference type="PANTHER" id="PTHR43537:SF53">
    <property type="entry name" value="HTH-TYPE TRANSCRIPTIONAL REPRESSOR NANR"/>
    <property type="match status" value="1"/>
</dbReference>
<keyword evidence="3" id="KW-0804">Transcription</keyword>
<evidence type="ECO:0000256" key="2">
    <source>
        <dbReference type="ARBA" id="ARBA00023125"/>
    </source>
</evidence>
<dbReference type="Pfam" id="PF00392">
    <property type="entry name" value="GntR"/>
    <property type="match status" value="1"/>
</dbReference>
<gene>
    <name evidence="5" type="ORF">H4O21_17070</name>
</gene>
<name>A0A839ITN4_9GAMM</name>
<dbReference type="InterPro" id="IPR008920">
    <property type="entry name" value="TF_FadR/GntR_C"/>
</dbReference>
<dbReference type="Proteomes" id="UP000565262">
    <property type="component" value="Unassembled WGS sequence"/>
</dbReference>
<dbReference type="PROSITE" id="PS50949">
    <property type="entry name" value="HTH_GNTR"/>
    <property type="match status" value="1"/>
</dbReference>
<organism evidence="5 6">
    <name type="scientific">Oceanospirillum sediminis</name>
    <dbReference type="NCBI Taxonomy" id="2760088"/>
    <lineage>
        <taxon>Bacteria</taxon>
        <taxon>Pseudomonadati</taxon>
        <taxon>Pseudomonadota</taxon>
        <taxon>Gammaproteobacteria</taxon>
        <taxon>Oceanospirillales</taxon>
        <taxon>Oceanospirillaceae</taxon>
        <taxon>Oceanospirillum</taxon>
    </lineage>
</organism>
<dbReference type="SUPFAM" id="SSF48008">
    <property type="entry name" value="GntR ligand-binding domain-like"/>
    <property type="match status" value="1"/>
</dbReference>
<keyword evidence="6" id="KW-1185">Reference proteome</keyword>
<dbReference type="Gene3D" id="1.20.120.530">
    <property type="entry name" value="GntR ligand-binding domain-like"/>
    <property type="match status" value="1"/>
</dbReference>
<dbReference type="InterPro" id="IPR036388">
    <property type="entry name" value="WH-like_DNA-bd_sf"/>
</dbReference>
<reference evidence="5 6" key="1">
    <citation type="submission" date="2020-08" db="EMBL/GenBank/DDBJ databases">
        <title>Oceanospirillum sp. nov. isolated from marine sediment.</title>
        <authorList>
            <person name="Ji X."/>
        </authorList>
    </citation>
    <scope>NUCLEOTIDE SEQUENCE [LARGE SCALE GENOMIC DNA]</scope>
    <source>
        <strain evidence="5 6">D5</strain>
    </source>
</reference>
<evidence type="ECO:0000256" key="1">
    <source>
        <dbReference type="ARBA" id="ARBA00023015"/>
    </source>
</evidence>
<dbReference type="AlphaFoldDB" id="A0A839ITN4"/>
<dbReference type="Gene3D" id="1.10.10.10">
    <property type="entry name" value="Winged helix-like DNA-binding domain superfamily/Winged helix DNA-binding domain"/>
    <property type="match status" value="1"/>
</dbReference>
<protein>
    <submittedName>
        <fullName evidence="5">GntR family transcriptional regulator</fullName>
    </submittedName>
</protein>
<dbReference type="InterPro" id="IPR011711">
    <property type="entry name" value="GntR_C"/>
</dbReference>
<evidence type="ECO:0000313" key="6">
    <source>
        <dbReference type="Proteomes" id="UP000565262"/>
    </source>
</evidence>
<dbReference type="SUPFAM" id="SSF46785">
    <property type="entry name" value="Winged helix' DNA-binding domain"/>
    <property type="match status" value="1"/>
</dbReference>
<dbReference type="EMBL" id="JACJFM010000026">
    <property type="protein sequence ID" value="MBB1488318.1"/>
    <property type="molecule type" value="Genomic_DNA"/>
</dbReference>
<feature type="domain" description="HTH gntR-type" evidence="4">
    <location>
        <begin position="6"/>
        <end position="74"/>
    </location>
</feature>
<keyword evidence="1" id="KW-0805">Transcription regulation</keyword>
<dbReference type="GO" id="GO:0003700">
    <property type="term" value="F:DNA-binding transcription factor activity"/>
    <property type="evidence" value="ECO:0007669"/>
    <property type="project" value="InterPro"/>
</dbReference>
<dbReference type="RefSeq" id="WP_182810083.1">
    <property type="nucleotide sequence ID" value="NZ_JACJFM010000026.1"/>
</dbReference>
<comment type="caution">
    <text evidence="5">The sequence shown here is derived from an EMBL/GenBank/DDBJ whole genome shotgun (WGS) entry which is preliminary data.</text>
</comment>
<dbReference type="InterPro" id="IPR000524">
    <property type="entry name" value="Tscrpt_reg_HTH_GntR"/>
</dbReference>